<feature type="compositionally biased region" description="Low complexity" evidence="1">
    <location>
        <begin position="1"/>
        <end position="11"/>
    </location>
</feature>
<feature type="compositionally biased region" description="Low complexity" evidence="1">
    <location>
        <begin position="204"/>
        <end position="229"/>
    </location>
</feature>
<feature type="region of interest" description="Disordered" evidence="1">
    <location>
        <begin position="204"/>
        <end position="248"/>
    </location>
</feature>
<dbReference type="AlphaFoldDB" id="A0A8X7MLU0"/>
<gene>
    <name evidence="2" type="ORF">A4X06_0g7520</name>
</gene>
<protein>
    <submittedName>
        <fullName evidence="2">Uncharacterized protein</fullName>
    </submittedName>
</protein>
<dbReference type="EMBL" id="LWDE02001331">
    <property type="protein sequence ID" value="KAE8241486.1"/>
    <property type="molecule type" value="Genomic_DNA"/>
</dbReference>
<feature type="region of interest" description="Disordered" evidence="1">
    <location>
        <begin position="1"/>
        <end position="25"/>
    </location>
</feature>
<evidence type="ECO:0000313" key="2">
    <source>
        <dbReference type="EMBL" id="KAE8241486.1"/>
    </source>
</evidence>
<evidence type="ECO:0000256" key="1">
    <source>
        <dbReference type="SAM" id="MobiDB-lite"/>
    </source>
</evidence>
<sequence>MESTSDSGADTDTSEARASVRTKAPLALKPASVFARRVSARIQENHIQPAPEKQTVVTGVGRNPAAKELPAPKEAPASPVKRAAAAAKTSAKSAPRPLQALERRIQAALSQRDEKEAALRGFFETLTTGLRNIEGLNALDSDRVESIGTLLSLAAGVAFAQPGRTPVCPEWHSLLANADLSKLPAQSGVPLTAADATTALDTSAWPLPSASRSTRSSKPSSSPANAARPVLAPLQGYRTQGGTKGDAAKLAAAGGSKENRTFIRLSDGNKARDEDPFEIRLRLEKLLASLNPLLTIGRVKAIKSGFSFTPGVSCNARAFEPYFSQIQKAFDAKDVEGPCQYRQFCLRGLPAKIVSGGAPKAVTPHDVQVQVCARFPGIKL</sequence>
<feature type="non-terminal residue" evidence="2">
    <location>
        <position position="380"/>
    </location>
</feature>
<keyword evidence="3" id="KW-1185">Reference proteome</keyword>
<reference evidence="2" key="1">
    <citation type="submission" date="2016-04" db="EMBL/GenBank/DDBJ databases">
        <authorList>
            <person name="Nguyen H.D."/>
            <person name="Samba Siva P."/>
            <person name="Cullis J."/>
            <person name="Levesque C.A."/>
            <person name="Hambleton S."/>
        </authorList>
    </citation>
    <scope>NUCLEOTIDE SEQUENCE</scope>
    <source>
        <strain evidence="2">DAOMC 236426</strain>
    </source>
</reference>
<proteinExistence type="predicted"/>
<dbReference type="Proteomes" id="UP000077684">
    <property type="component" value="Unassembled WGS sequence"/>
</dbReference>
<reference evidence="2" key="2">
    <citation type="journal article" date="2019" name="IMA Fungus">
        <title>Genome sequencing and comparison of five Tilletia species to identify candidate genes for the detection of regulated species infecting wheat.</title>
        <authorList>
            <person name="Nguyen H.D.T."/>
            <person name="Sultana T."/>
            <person name="Kesanakurti P."/>
            <person name="Hambleton S."/>
        </authorList>
    </citation>
    <scope>NUCLEOTIDE SEQUENCE</scope>
    <source>
        <strain evidence="2">DAOMC 236426</strain>
    </source>
</reference>
<accession>A0A8X7MLU0</accession>
<name>A0A8X7MLU0_9BASI</name>
<organism evidence="2 3">
    <name type="scientific">Tilletia controversa</name>
    <name type="common">dwarf bunt fungus</name>
    <dbReference type="NCBI Taxonomy" id="13291"/>
    <lineage>
        <taxon>Eukaryota</taxon>
        <taxon>Fungi</taxon>
        <taxon>Dikarya</taxon>
        <taxon>Basidiomycota</taxon>
        <taxon>Ustilaginomycotina</taxon>
        <taxon>Exobasidiomycetes</taxon>
        <taxon>Tilletiales</taxon>
        <taxon>Tilletiaceae</taxon>
        <taxon>Tilletia</taxon>
    </lineage>
</organism>
<evidence type="ECO:0000313" key="3">
    <source>
        <dbReference type="Proteomes" id="UP000077684"/>
    </source>
</evidence>
<comment type="caution">
    <text evidence="2">The sequence shown here is derived from an EMBL/GenBank/DDBJ whole genome shotgun (WGS) entry which is preliminary data.</text>
</comment>